<sequence length="119" mass="13641">MTAKVDRWALSFHPYFSLIFAVCDCQSAPPPAVAGRVCPPNCSSSELIRRNIKRSRSPEADARMFCSHAWNQNLLPCSLGLLQKSSQDYPYKSLHCSCTVNFRLYWYPHLPLDLHRLLK</sequence>
<evidence type="ECO:0008006" key="3">
    <source>
        <dbReference type="Google" id="ProtNLM"/>
    </source>
</evidence>
<proteinExistence type="predicted"/>
<dbReference type="EMBL" id="JAHUTI010023312">
    <property type="protein sequence ID" value="MED6240212.1"/>
    <property type="molecule type" value="Genomic_DNA"/>
</dbReference>
<reference evidence="1 2" key="1">
    <citation type="submission" date="2021-07" db="EMBL/GenBank/DDBJ databases">
        <authorList>
            <person name="Palmer J.M."/>
        </authorList>
    </citation>
    <scope>NUCLEOTIDE SEQUENCE [LARGE SCALE GENOMIC DNA]</scope>
    <source>
        <strain evidence="1 2">AT_MEX2019</strain>
        <tissue evidence="1">Muscle</tissue>
    </source>
</reference>
<keyword evidence="2" id="KW-1185">Reference proteome</keyword>
<accession>A0ABU7APS4</accession>
<gene>
    <name evidence="1" type="ORF">ATANTOWER_017634</name>
</gene>
<comment type="caution">
    <text evidence="1">The sequence shown here is derived from an EMBL/GenBank/DDBJ whole genome shotgun (WGS) entry which is preliminary data.</text>
</comment>
<dbReference type="Proteomes" id="UP001345963">
    <property type="component" value="Unassembled WGS sequence"/>
</dbReference>
<protein>
    <recommendedName>
        <fullName evidence="3">Secreted protein</fullName>
    </recommendedName>
</protein>
<evidence type="ECO:0000313" key="1">
    <source>
        <dbReference type="EMBL" id="MED6240212.1"/>
    </source>
</evidence>
<evidence type="ECO:0000313" key="2">
    <source>
        <dbReference type="Proteomes" id="UP001345963"/>
    </source>
</evidence>
<organism evidence="1 2">
    <name type="scientific">Ataeniobius toweri</name>
    <dbReference type="NCBI Taxonomy" id="208326"/>
    <lineage>
        <taxon>Eukaryota</taxon>
        <taxon>Metazoa</taxon>
        <taxon>Chordata</taxon>
        <taxon>Craniata</taxon>
        <taxon>Vertebrata</taxon>
        <taxon>Euteleostomi</taxon>
        <taxon>Actinopterygii</taxon>
        <taxon>Neopterygii</taxon>
        <taxon>Teleostei</taxon>
        <taxon>Neoteleostei</taxon>
        <taxon>Acanthomorphata</taxon>
        <taxon>Ovalentaria</taxon>
        <taxon>Atherinomorphae</taxon>
        <taxon>Cyprinodontiformes</taxon>
        <taxon>Goodeidae</taxon>
        <taxon>Ataeniobius</taxon>
    </lineage>
</organism>
<name>A0ABU7APS4_9TELE</name>